<dbReference type="InterPro" id="IPR001509">
    <property type="entry name" value="Epimerase_deHydtase"/>
</dbReference>
<proteinExistence type="predicted"/>
<dbReference type="SUPFAM" id="SSF51735">
    <property type="entry name" value="NAD(P)-binding Rossmann-fold domains"/>
    <property type="match status" value="1"/>
</dbReference>
<comment type="caution">
    <text evidence="2">The sequence shown here is derived from an EMBL/GenBank/DDBJ whole genome shotgun (WGS) entry which is preliminary data.</text>
</comment>
<feature type="domain" description="NAD-dependent epimerase/dehydratase" evidence="1">
    <location>
        <begin position="3"/>
        <end position="227"/>
    </location>
</feature>
<dbReference type="EMBL" id="VJOY01000002">
    <property type="protein sequence ID" value="TRX76333.1"/>
    <property type="molecule type" value="Genomic_DNA"/>
</dbReference>
<dbReference type="InterPro" id="IPR051783">
    <property type="entry name" value="NAD(P)-dependent_oxidoreduct"/>
</dbReference>
<evidence type="ECO:0000313" key="2">
    <source>
        <dbReference type="EMBL" id="TRX76333.1"/>
    </source>
</evidence>
<evidence type="ECO:0000313" key="3">
    <source>
        <dbReference type="Proteomes" id="UP000315235"/>
    </source>
</evidence>
<keyword evidence="3" id="KW-1185">Reference proteome</keyword>
<dbReference type="Proteomes" id="UP000315235">
    <property type="component" value="Unassembled WGS sequence"/>
</dbReference>
<name>A0A553H3J8_9PSED</name>
<dbReference type="OrthoDB" id="3174087at2"/>
<dbReference type="Pfam" id="PF01370">
    <property type="entry name" value="Epimerase"/>
    <property type="match status" value="1"/>
</dbReference>
<dbReference type="Gene3D" id="3.40.50.720">
    <property type="entry name" value="NAD(P)-binding Rossmann-like Domain"/>
    <property type="match status" value="1"/>
</dbReference>
<dbReference type="AlphaFoldDB" id="A0A553H3J8"/>
<dbReference type="InterPro" id="IPR036291">
    <property type="entry name" value="NAD(P)-bd_dom_sf"/>
</dbReference>
<protein>
    <submittedName>
        <fullName evidence="2">NAD(P)-dependent oxidoreductase</fullName>
    </submittedName>
</protein>
<evidence type="ECO:0000259" key="1">
    <source>
        <dbReference type="Pfam" id="PF01370"/>
    </source>
</evidence>
<dbReference type="RefSeq" id="WP_143486961.1">
    <property type="nucleotide sequence ID" value="NZ_VJOY01000002.1"/>
</dbReference>
<dbReference type="PANTHER" id="PTHR48079">
    <property type="entry name" value="PROTEIN YEEZ"/>
    <property type="match status" value="1"/>
</dbReference>
<reference evidence="2 3" key="1">
    <citation type="submission" date="2019-07" db="EMBL/GenBank/DDBJ databases">
        <title>Pseudomonas mangiferae sp. nov., isolated from bark of mango tree in Thailand.</title>
        <authorList>
            <person name="Srisuk N."/>
            <person name="Anurat P."/>
        </authorList>
    </citation>
    <scope>NUCLEOTIDE SEQUENCE [LARGE SCALE GENOMIC DNA]</scope>
    <source>
        <strain evidence="2 3">DMKU_BBB3-04</strain>
    </source>
</reference>
<organism evidence="2 3">
    <name type="scientific">Pseudomonas mangiferae</name>
    <dbReference type="NCBI Taxonomy" id="2593654"/>
    <lineage>
        <taxon>Bacteria</taxon>
        <taxon>Pseudomonadati</taxon>
        <taxon>Pseudomonadota</taxon>
        <taxon>Gammaproteobacteria</taxon>
        <taxon>Pseudomonadales</taxon>
        <taxon>Pseudomonadaceae</taxon>
        <taxon>Pseudomonas</taxon>
    </lineage>
</organism>
<sequence length="330" mass="36170">MTILVTGASGFIGGEFARFALQQGLSVRINGRRAEAVAGLRVLGAEYVEGDLGDAAFVRELCQGVDAVVHCAGAVGVWGPYAHFHHGNVTVTEHVVDACLAQGVRRLLHLSSPSVYFDGRSHVGIREDQLPQRFSDHYGRTKYLAEQRVFAAQAAGLEVLAFRPRFVTGAGDTSIFPRLIDMQRRGRLAIIGEGRNQVDFTSVENLNQALFLGLQAEEQALGRVYNISDGQPQPLWDVVDYVMRRLDLPPVTRRVPYALAYAAASLGETVCRWLPGQPEPPLLRLGVAVMARSFSLDISQARLRLGYQPRDALRDSLDAFCAAWRARGDA</sequence>
<dbReference type="PANTHER" id="PTHR48079:SF6">
    <property type="entry name" value="NAD(P)-BINDING DOMAIN-CONTAINING PROTEIN-RELATED"/>
    <property type="match status" value="1"/>
</dbReference>
<accession>A0A553H3J8</accession>
<dbReference type="GO" id="GO:0005737">
    <property type="term" value="C:cytoplasm"/>
    <property type="evidence" value="ECO:0007669"/>
    <property type="project" value="TreeGrafter"/>
</dbReference>
<dbReference type="GO" id="GO:0004029">
    <property type="term" value="F:aldehyde dehydrogenase (NAD+) activity"/>
    <property type="evidence" value="ECO:0007669"/>
    <property type="project" value="TreeGrafter"/>
</dbReference>
<gene>
    <name evidence="2" type="ORF">FM069_03860</name>
</gene>